<dbReference type="InterPro" id="IPR043472">
    <property type="entry name" value="Macro_dom-like"/>
</dbReference>
<dbReference type="Proteomes" id="UP000007875">
    <property type="component" value="Unassembled WGS sequence"/>
</dbReference>
<dbReference type="CDD" id="cd02907">
    <property type="entry name" value="Macro_Af1521_BAL-like"/>
    <property type="match status" value="1"/>
</dbReference>
<dbReference type="Ensembl" id="ENSCSAVT00000012414.1">
    <property type="protein sequence ID" value="ENSCSAVP00000012271.1"/>
    <property type="gene ID" value="ENSCSAVG00000007227.1"/>
</dbReference>
<feature type="compositionally biased region" description="Basic residues" evidence="1">
    <location>
        <begin position="313"/>
        <end position="323"/>
    </location>
</feature>
<accession>H2Z3V9</accession>
<dbReference type="InParanoid" id="H2Z3V9"/>
<dbReference type="Gene3D" id="3.40.220.10">
    <property type="entry name" value="Leucine Aminopeptidase, subunit E, domain 1"/>
    <property type="match status" value="1"/>
</dbReference>
<feature type="compositionally biased region" description="Low complexity" evidence="1">
    <location>
        <begin position="283"/>
        <end position="295"/>
    </location>
</feature>
<keyword evidence="4" id="KW-1185">Reference proteome</keyword>
<dbReference type="AlphaFoldDB" id="H2Z3V9"/>
<reference evidence="3" key="2">
    <citation type="submission" date="2025-08" db="UniProtKB">
        <authorList>
            <consortium name="Ensembl"/>
        </authorList>
    </citation>
    <scope>IDENTIFICATION</scope>
</reference>
<dbReference type="Pfam" id="PF01661">
    <property type="entry name" value="Macro"/>
    <property type="match status" value="1"/>
</dbReference>
<dbReference type="SMART" id="SM00506">
    <property type="entry name" value="A1pp"/>
    <property type="match status" value="1"/>
</dbReference>
<dbReference type="STRING" id="51511.ENSCSAVP00000012271"/>
<sequence length="323" mass="35699">MREFEDSVVITSDSGSCTLKFQGPSQKIYEAKHQIAMKFLLTNSEHQTIPEVVVSSRVQPRVQEPSHNPHRNMHQHNYQEKYSFSTRNGIQISIGFGNIAMQDTDAIVNAANEWLENGAGVTGAIFKQGGFEFDRACRQTIEKRYNCRVQTGEAVTTGATGNLKCKVVIHLVGPQWTIHGHNCGSLLFKGIKSVLRLADQTHSKTLALPPVSTGIYGVPITVFVEQFKACLRDLEQKRDGTLEHIRILSIDKQTVQRLVDGFKGNTASGNGGRSTLPPPRYPSSPTSDSPPYTSSGGASSQFYNQGSTAPAQHHQRSYNNHRY</sequence>
<organism evidence="3 4">
    <name type="scientific">Ciona savignyi</name>
    <name type="common">Pacific transparent sea squirt</name>
    <dbReference type="NCBI Taxonomy" id="51511"/>
    <lineage>
        <taxon>Eukaryota</taxon>
        <taxon>Metazoa</taxon>
        <taxon>Chordata</taxon>
        <taxon>Tunicata</taxon>
        <taxon>Ascidiacea</taxon>
        <taxon>Phlebobranchia</taxon>
        <taxon>Cionidae</taxon>
        <taxon>Ciona</taxon>
    </lineage>
</organism>
<dbReference type="PANTHER" id="PTHR11106:SF111">
    <property type="entry name" value="MACRO DOMAIN-CONTAINING PROTEIN"/>
    <property type="match status" value="1"/>
</dbReference>
<evidence type="ECO:0000259" key="2">
    <source>
        <dbReference type="PROSITE" id="PS51154"/>
    </source>
</evidence>
<evidence type="ECO:0000313" key="4">
    <source>
        <dbReference type="Proteomes" id="UP000007875"/>
    </source>
</evidence>
<protein>
    <recommendedName>
        <fullName evidence="2">Macro domain-containing protein</fullName>
    </recommendedName>
</protein>
<feature type="region of interest" description="Disordered" evidence="1">
    <location>
        <begin position="262"/>
        <end position="323"/>
    </location>
</feature>
<feature type="compositionally biased region" description="Polar residues" evidence="1">
    <location>
        <begin position="296"/>
        <end position="310"/>
    </location>
</feature>
<reference evidence="3" key="3">
    <citation type="submission" date="2025-09" db="UniProtKB">
        <authorList>
            <consortium name="Ensembl"/>
        </authorList>
    </citation>
    <scope>IDENTIFICATION</scope>
</reference>
<dbReference type="HOGENOM" id="CLU_860404_0_0_1"/>
<name>H2Z3V9_CIOSA</name>
<reference evidence="4" key="1">
    <citation type="submission" date="2003-08" db="EMBL/GenBank/DDBJ databases">
        <authorList>
            <person name="Birren B."/>
            <person name="Nusbaum C."/>
            <person name="Abebe A."/>
            <person name="Abouelleil A."/>
            <person name="Adekoya E."/>
            <person name="Ait-zahra M."/>
            <person name="Allen N."/>
            <person name="Allen T."/>
            <person name="An P."/>
            <person name="Anderson M."/>
            <person name="Anderson S."/>
            <person name="Arachchi H."/>
            <person name="Armbruster J."/>
            <person name="Bachantsang P."/>
            <person name="Baldwin J."/>
            <person name="Barry A."/>
            <person name="Bayul T."/>
            <person name="Blitshsteyn B."/>
            <person name="Bloom T."/>
            <person name="Blye J."/>
            <person name="Boguslavskiy L."/>
            <person name="Borowsky M."/>
            <person name="Boukhgalter B."/>
            <person name="Brunache A."/>
            <person name="Butler J."/>
            <person name="Calixte N."/>
            <person name="Calvo S."/>
            <person name="Camarata J."/>
            <person name="Campo K."/>
            <person name="Chang J."/>
            <person name="Cheshatsang Y."/>
            <person name="Citroen M."/>
            <person name="Collymore A."/>
            <person name="Considine T."/>
            <person name="Cook A."/>
            <person name="Cooke P."/>
            <person name="Corum B."/>
            <person name="Cuomo C."/>
            <person name="David R."/>
            <person name="Dawoe T."/>
            <person name="Degray S."/>
            <person name="Dodge S."/>
            <person name="Dooley K."/>
            <person name="Dorje P."/>
            <person name="Dorjee K."/>
            <person name="Dorris L."/>
            <person name="Duffey N."/>
            <person name="Dupes A."/>
            <person name="Elkins T."/>
            <person name="Engels R."/>
            <person name="Erickson J."/>
            <person name="Farina A."/>
            <person name="Faro S."/>
            <person name="Ferreira P."/>
            <person name="Fischer H."/>
            <person name="Fitzgerald M."/>
            <person name="Foley K."/>
            <person name="Gage D."/>
            <person name="Galagan J."/>
            <person name="Gearin G."/>
            <person name="Gnerre S."/>
            <person name="Gnirke A."/>
            <person name="Goyette A."/>
            <person name="Graham J."/>
            <person name="Grandbois E."/>
            <person name="Gyaltsen K."/>
            <person name="Hafez N."/>
            <person name="Hagopian D."/>
            <person name="Hagos B."/>
            <person name="Hall J."/>
            <person name="Hatcher B."/>
            <person name="Heller A."/>
            <person name="Higgins H."/>
            <person name="Honan T."/>
            <person name="Horn A."/>
            <person name="Houde N."/>
            <person name="Hughes L."/>
            <person name="Hulme W."/>
            <person name="Husby E."/>
            <person name="Iliev I."/>
            <person name="Jaffe D."/>
            <person name="Jones C."/>
            <person name="Kamal M."/>
            <person name="Kamat A."/>
            <person name="Kamvysselis M."/>
            <person name="Karlsson E."/>
            <person name="Kells C."/>
            <person name="Kieu A."/>
            <person name="Kisner P."/>
            <person name="Kodira C."/>
            <person name="Kulbokas E."/>
            <person name="Labutti K."/>
            <person name="Lama D."/>
            <person name="Landers T."/>
            <person name="Leger J."/>
            <person name="Levine S."/>
            <person name="Lewis D."/>
            <person name="Lewis T."/>
            <person name="Lindblad-toh K."/>
            <person name="Liu X."/>
            <person name="Lokyitsang T."/>
            <person name="Lokyitsang Y."/>
            <person name="Lucien O."/>
            <person name="Lui A."/>
            <person name="Ma L.J."/>
            <person name="Mabbitt R."/>
            <person name="Macdonald J."/>
            <person name="Maclean C."/>
            <person name="Major J."/>
            <person name="Manning J."/>
            <person name="Marabella R."/>
            <person name="Maru K."/>
            <person name="Matthews C."/>
            <person name="Mauceli E."/>
            <person name="Mccarthy M."/>
            <person name="Mcdonough S."/>
            <person name="Mcghee T."/>
            <person name="Meldrim J."/>
            <person name="Meneus L."/>
            <person name="Mesirov J."/>
            <person name="Mihalev A."/>
            <person name="Mihova T."/>
            <person name="Mikkelsen T."/>
            <person name="Mlenga V."/>
            <person name="Moru K."/>
            <person name="Mozes J."/>
            <person name="Mulrain L."/>
            <person name="Munson G."/>
            <person name="Naylor J."/>
            <person name="Newes C."/>
            <person name="Nguyen C."/>
            <person name="Nguyen N."/>
            <person name="Nguyen T."/>
            <person name="Nicol R."/>
            <person name="Nielsen C."/>
            <person name="Nizzari M."/>
            <person name="Norbu C."/>
            <person name="Norbu N."/>
            <person name="O'donnell P."/>
            <person name="Okoawo O."/>
            <person name="O'leary S."/>
            <person name="Omotosho B."/>
            <person name="O'neill K."/>
            <person name="Osman S."/>
            <person name="Parker S."/>
            <person name="Perrin D."/>
            <person name="Phunkhang P."/>
            <person name="Piqani B."/>
            <person name="Purcell S."/>
            <person name="Rachupka T."/>
            <person name="Ramasamy U."/>
            <person name="Rameau R."/>
            <person name="Ray V."/>
            <person name="Raymond C."/>
            <person name="Retta R."/>
            <person name="Richardson S."/>
            <person name="Rise C."/>
            <person name="Rodriguez J."/>
            <person name="Rogers J."/>
            <person name="Rogov P."/>
            <person name="Rutman M."/>
            <person name="Schupbach R."/>
            <person name="Seaman C."/>
            <person name="Settipalli S."/>
            <person name="Sharpe T."/>
            <person name="Sheridan J."/>
            <person name="Sherpa N."/>
            <person name="Shi J."/>
            <person name="Smirnov S."/>
            <person name="Smith C."/>
            <person name="Sougnez C."/>
            <person name="Spencer B."/>
            <person name="Stalker J."/>
            <person name="Stange-thomann N."/>
            <person name="Stavropoulos S."/>
            <person name="Stetson K."/>
            <person name="Stone C."/>
            <person name="Stone S."/>
            <person name="Stubbs M."/>
            <person name="Talamas J."/>
            <person name="Tchuinga P."/>
            <person name="Tenzing P."/>
            <person name="Tesfaye S."/>
            <person name="Theodore J."/>
            <person name="Thoulutsang Y."/>
            <person name="Topham K."/>
            <person name="Towey S."/>
            <person name="Tsamla T."/>
            <person name="Tsomo N."/>
            <person name="Vallee D."/>
            <person name="Vassiliev H."/>
            <person name="Venkataraman V."/>
            <person name="Vinson J."/>
            <person name="Vo A."/>
            <person name="Wade C."/>
            <person name="Wang S."/>
            <person name="Wangchuk T."/>
            <person name="Wangdi T."/>
            <person name="Whittaker C."/>
            <person name="Wilkinson J."/>
            <person name="Wu Y."/>
            <person name="Wyman D."/>
            <person name="Yadav S."/>
            <person name="Yang S."/>
            <person name="Yang X."/>
            <person name="Yeager S."/>
            <person name="Yee E."/>
            <person name="Young G."/>
            <person name="Zainoun J."/>
            <person name="Zembeck L."/>
            <person name="Zimmer A."/>
            <person name="Zody M."/>
            <person name="Lander E."/>
        </authorList>
    </citation>
    <scope>NUCLEOTIDE SEQUENCE [LARGE SCALE GENOMIC DNA]</scope>
</reference>
<dbReference type="SUPFAM" id="SSF52949">
    <property type="entry name" value="Macro domain-like"/>
    <property type="match status" value="1"/>
</dbReference>
<dbReference type="PANTHER" id="PTHR11106">
    <property type="entry name" value="GANGLIOSIDE INDUCED DIFFERENTIATION ASSOCIATED PROTEIN 2-RELATED"/>
    <property type="match status" value="1"/>
</dbReference>
<dbReference type="InterPro" id="IPR002589">
    <property type="entry name" value="Macro_dom"/>
</dbReference>
<evidence type="ECO:0000256" key="1">
    <source>
        <dbReference type="SAM" id="MobiDB-lite"/>
    </source>
</evidence>
<dbReference type="eggNOG" id="KOG2633">
    <property type="taxonomic scope" value="Eukaryota"/>
</dbReference>
<dbReference type="GeneTree" id="ENSGT00940000171266"/>
<dbReference type="PROSITE" id="PS51154">
    <property type="entry name" value="MACRO"/>
    <property type="match status" value="1"/>
</dbReference>
<proteinExistence type="predicted"/>
<evidence type="ECO:0000313" key="3">
    <source>
        <dbReference type="Ensembl" id="ENSCSAVP00000012271.1"/>
    </source>
</evidence>
<feature type="domain" description="Macro" evidence="2">
    <location>
        <begin position="79"/>
        <end position="266"/>
    </location>
</feature>